<dbReference type="EMBL" id="VIFK01000045">
    <property type="protein sequence ID" value="TQE99677.1"/>
    <property type="molecule type" value="Genomic_DNA"/>
</dbReference>
<evidence type="ECO:0000313" key="1">
    <source>
        <dbReference type="EMBL" id="TQE99677.1"/>
    </source>
</evidence>
<accession>A0A540VSE5</accession>
<proteinExistence type="predicted"/>
<organism evidence="1 2">
    <name type="scientific">Spiribacter salinus</name>
    <dbReference type="NCBI Taxonomy" id="1335746"/>
    <lineage>
        <taxon>Bacteria</taxon>
        <taxon>Pseudomonadati</taxon>
        <taxon>Pseudomonadota</taxon>
        <taxon>Gammaproteobacteria</taxon>
        <taxon>Chromatiales</taxon>
        <taxon>Ectothiorhodospiraceae</taxon>
        <taxon>Spiribacter</taxon>
    </lineage>
</organism>
<gene>
    <name evidence="1" type="ORF">FKY71_07335</name>
</gene>
<dbReference type="InterPro" id="IPR032359">
    <property type="entry name" value="KwaB-like"/>
</dbReference>
<sequence>MNIEFDLANVTLTEFGVGRDDGSGQTFVVVPVDGNVQDALREMAQETWDAMQKDEGGPGKYEPSEKHGSIEYLYLPLDSEMAIAVRELHEAANLKINADALVEKPYDVFCYFARFTDNQNRQLTALRRASQFKGILKSKNRLVRISDDTLMVIEDTVFKLDNDFDLLVDSTNVHILRPSGFEFAGKLQQAILEAVPKNIAAIKKQLKFVAFEGIETYASKHTRAARYLASILANGETKNIDKALLKKLCKQTGVTVVESNGKVSIADGHEMGFLEVLDRRRYEVNLVKEEPEQYRAASRRKIND</sequence>
<evidence type="ECO:0000313" key="2">
    <source>
        <dbReference type="Proteomes" id="UP000315400"/>
    </source>
</evidence>
<name>A0A540VSE5_9GAMM</name>
<dbReference type="Pfam" id="PF16162">
    <property type="entry name" value="KwaB"/>
    <property type="match status" value="1"/>
</dbReference>
<dbReference type="AlphaFoldDB" id="A0A540VSE5"/>
<dbReference type="Proteomes" id="UP000315400">
    <property type="component" value="Unassembled WGS sequence"/>
</dbReference>
<reference evidence="1 2" key="1">
    <citation type="submission" date="2019-06" db="EMBL/GenBank/DDBJ databases">
        <title>Metagenome assembled Genome of Spiribacter salinus SL48-SHIP from the microbial mat of Salt Lake 48 (Novosibirsk region, Russia).</title>
        <authorList>
            <person name="Shipova A."/>
            <person name="Rozanov A.S."/>
            <person name="Bryanskaya A.V."/>
            <person name="Peltek S.E."/>
        </authorList>
    </citation>
    <scope>NUCLEOTIDE SEQUENCE [LARGE SCALE GENOMIC DNA]</scope>
    <source>
        <strain evidence="1">SL48-SHIP-2</strain>
    </source>
</reference>
<protein>
    <submittedName>
        <fullName evidence="1">DUF4868 domain-containing protein</fullName>
    </submittedName>
</protein>
<comment type="caution">
    <text evidence="1">The sequence shown here is derived from an EMBL/GenBank/DDBJ whole genome shotgun (WGS) entry which is preliminary data.</text>
</comment>